<evidence type="ECO:0000313" key="2">
    <source>
        <dbReference type="EMBL" id="MBF8193951.1"/>
    </source>
</evidence>
<accession>A0A931AJC4</accession>
<sequence length="501" mass="55031">MEFSTLQSASLGRHLVSAILPRRSNTHAIFDEEHLISYGGLATALRLAERAGLERLVGEQVVPAAADGVNAPAKIASIVAGMACGADSINDLDTLRHGGMGELFDGIRAPSTLGSFLRAFTWGNVRQLDKVARQVLAALAQHTPLLPGKEVLAYLDIDSMQRRTYGHAKQGSGFGHTKIQGKSVLVRGLNVPVERVRPAAAQPGTDTWANPPPRPWPRRIARMTVLYGRNGHLHRVVRHGEGGYPPGELLVSSSEHMVAQSDVSDTVREYLVVASGEGDACVCAMRFAPSQLIVGLSYDLNNPMKIRAKHKVTGMLLLDRDHARRLEKGWNVPGVYLLLDRPDSEGRWGAYVGKASIPGLRHRVLQQLKDRAHWYRALLIRYKSNDNETLDSSEAGWLEGRLYDHLAKAGQVRLHNRNRPRDPTLSDVDETSLIDYLLPIESVLRLIGHTLYPRPAGAPDGGGPLFKKIEPEPDKPARYVSPLGLGPNPYLMRDPTSEKVM</sequence>
<keyword evidence="3" id="KW-1185">Reference proteome</keyword>
<reference evidence="2" key="1">
    <citation type="submission" date="2020-11" db="EMBL/GenBank/DDBJ databases">
        <title>Whole-genome analyses of Nonomuraea sp. K274.</title>
        <authorList>
            <person name="Veyisoglu A."/>
        </authorList>
    </citation>
    <scope>NUCLEOTIDE SEQUENCE</scope>
    <source>
        <strain evidence="2">K274</strain>
    </source>
</reference>
<feature type="compositionally biased region" description="Basic and acidic residues" evidence="1">
    <location>
        <begin position="467"/>
        <end position="477"/>
    </location>
</feature>
<dbReference type="RefSeq" id="WP_195902797.1">
    <property type="nucleotide sequence ID" value="NZ_JADOGI010000336.1"/>
</dbReference>
<name>A0A931AJC4_9ACTN</name>
<evidence type="ECO:0000256" key="1">
    <source>
        <dbReference type="SAM" id="MobiDB-lite"/>
    </source>
</evidence>
<comment type="caution">
    <text evidence="2">The sequence shown here is derived from an EMBL/GenBank/DDBJ whole genome shotgun (WGS) entry which is preliminary data.</text>
</comment>
<feature type="region of interest" description="Disordered" evidence="1">
    <location>
        <begin position="457"/>
        <end position="501"/>
    </location>
</feature>
<organism evidence="2 3">
    <name type="scientific">Nonomuraea cypriaca</name>
    <dbReference type="NCBI Taxonomy" id="1187855"/>
    <lineage>
        <taxon>Bacteria</taxon>
        <taxon>Bacillati</taxon>
        <taxon>Actinomycetota</taxon>
        <taxon>Actinomycetes</taxon>
        <taxon>Streptosporangiales</taxon>
        <taxon>Streptosporangiaceae</taxon>
        <taxon>Nonomuraea</taxon>
    </lineage>
</organism>
<evidence type="ECO:0000313" key="3">
    <source>
        <dbReference type="Proteomes" id="UP000605361"/>
    </source>
</evidence>
<evidence type="ECO:0008006" key="4">
    <source>
        <dbReference type="Google" id="ProtNLM"/>
    </source>
</evidence>
<dbReference type="EMBL" id="JADOGI010000336">
    <property type="protein sequence ID" value="MBF8193951.1"/>
    <property type="molecule type" value="Genomic_DNA"/>
</dbReference>
<dbReference type="Proteomes" id="UP000605361">
    <property type="component" value="Unassembled WGS sequence"/>
</dbReference>
<gene>
    <name evidence="2" type="ORF">ITP53_51415</name>
</gene>
<protein>
    <recommendedName>
        <fullName evidence="4">IS1380 family transposase</fullName>
    </recommendedName>
</protein>
<dbReference type="AlphaFoldDB" id="A0A931AJC4"/>
<proteinExistence type="predicted"/>